<feature type="signal peptide" evidence="2">
    <location>
        <begin position="1"/>
        <end position="26"/>
    </location>
</feature>
<dbReference type="Pfam" id="PF25115">
    <property type="entry name" value="Agd3_CE"/>
    <property type="match status" value="1"/>
</dbReference>
<dbReference type="Pfam" id="PF25116">
    <property type="entry name" value="CBM87_Agd3"/>
    <property type="match status" value="1"/>
</dbReference>
<geneLocation type="plasmid" evidence="5">
    <name>pDson04</name>
</geneLocation>
<dbReference type="InterPro" id="IPR056827">
    <property type="entry name" value="CBM87_Agd3"/>
</dbReference>
<proteinExistence type="predicted"/>
<dbReference type="EMBL" id="CP158296">
    <property type="protein sequence ID" value="XBV83431.1"/>
    <property type="molecule type" value="Genomic_DNA"/>
</dbReference>
<feature type="domain" description="Agd3 CBM87" evidence="4">
    <location>
        <begin position="85"/>
        <end position="292"/>
    </location>
</feature>
<accession>A0AAU7U4N3</accession>
<dbReference type="RefSeq" id="WP_350240919.1">
    <property type="nucleotide sequence ID" value="NZ_CP158296.1"/>
</dbReference>
<gene>
    <name evidence="5" type="ORF">ABOD76_00210</name>
</gene>
<dbReference type="AlphaFoldDB" id="A0AAU7U4N3"/>
<evidence type="ECO:0008006" key="6">
    <source>
        <dbReference type="Google" id="ProtNLM"/>
    </source>
</evidence>
<dbReference type="KEGG" id="dsc:ABOD76_00210"/>
<organism evidence="5">
    <name type="scientific">Deinococcus sonorensis KR-87</name>
    <dbReference type="NCBI Taxonomy" id="694439"/>
    <lineage>
        <taxon>Bacteria</taxon>
        <taxon>Thermotogati</taxon>
        <taxon>Deinococcota</taxon>
        <taxon>Deinococci</taxon>
        <taxon>Deinococcales</taxon>
        <taxon>Deinococcaceae</taxon>
        <taxon>Deinococcus</taxon>
    </lineage>
</organism>
<evidence type="ECO:0000259" key="4">
    <source>
        <dbReference type="Pfam" id="PF25116"/>
    </source>
</evidence>
<keyword evidence="2" id="KW-0732">Signal</keyword>
<sequence length="702" mass="76268">MNPQRSLILTALTTALLVACSSPSTRPPATTGPSAGKPVHPGVTAGTPALPASNLMRLPHVNAPRLQSGRLKPLAVTANPNLVALRMLIITAGTTDPDLDAAKAMLAQAGVPYDVLDASNTTLTADTLIAPDGSGRYQGVVLTNNSLLYQDSGGNFQYAFDGVEWTTLWQYEATFKVRQLSLYTYPGTFPEDYALRYIDGSASDKADVVAAPGQTITSDLRAGAVIPVRNAYNYPASVLPSSQWAAAGVTAVQPVLTAKNNPGMVLAATSTTTDGRERMALTMSHNQNFLHTQLLGFDLVNWVTKGLYLGQYRRYNQLDIDDWFLADDEYDPVTHTIRPEAFRMSASDALAARDRQTEIQNTYDVARAFRFAVAYNGGGANTAAPLSCDPNVKSVDPLTSVSRCLGSTFDWISHTRDHEYMDFLNYDDSYAQLQPNKRIGTTLGLVFSKKGLVTGDMSGLGYYNANGDGLKTNYGLTSSNANFLQAAQDTNVQYLASNHSVDGQWDPSCPTCGVTHPLNNSVLLIPRWPTNIFYYATTPEEIVSSYNAVYAPGGTLPYWDHALTYAEILDKESDMALNHILLGAAFPHYMHVTNLRQYAPGKSIASDWERAVLTKYSQYSNLPLGTLAWDTLGQEIRRRTTFMKSNVRAVADYAAKTVTITSPSGGAVYVTGLTGTNATVYGGRSTRFWDFSPNQSLTVMLK</sequence>
<dbReference type="InterPro" id="IPR056826">
    <property type="entry name" value="Agd3_CE"/>
</dbReference>
<evidence type="ECO:0000313" key="5">
    <source>
        <dbReference type="EMBL" id="XBV83431.1"/>
    </source>
</evidence>
<dbReference type="PROSITE" id="PS51257">
    <property type="entry name" value="PROKAR_LIPOPROTEIN"/>
    <property type="match status" value="1"/>
</dbReference>
<protein>
    <recommendedName>
        <fullName evidence="6">Lipoprotein</fullName>
    </recommendedName>
</protein>
<feature type="chain" id="PRO_5043627515" description="Lipoprotein" evidence="2">
    <location>
        <begin position="27"/>
        <end position="702"/>
    </location>
</feature>
<name>A0AAU7U4N3_9DEIO</name>
<evidence type="ECO:0000256" key="1">
    <source>
        <dbReference type="SAM" id="MobiDB-lite"/>
    </source>
</evidence>
<reference evidence="5" key="1">
    <citation type="submission" date="2024-06" db="EMBL/GenBank/DDBJ databases">
        <title>Draft Genome Sequence of Deinococcus sonorensis Type Strain KR-87, a Biofilm Producing Representative of the Genus Deinococcus.</title>
        <authorList>
            <person name="Boren L.S."/>
            <person name="Grosso R.A."/>
            <person name="Hugenberg-Cox A.N."/>
            <person name="Hill J.T.E."/>
            <person name="Albert C.M."/>
            <person name="Tuohy J.M."/>
        </authorList>
    </citation>
    <scope>NUCLEOTIDE SEQUENCE</scope>
    <source>
        <strain evidence="5">KR-87</strain>
        <plasmid evidence="5">pDson04</plasmid>
    </source>
</reference>
<evidence type="ECO:0000256" key="2">
    <source>
        <dbReference type="SAM" id="SignalP"/>
    </source>
</evidence>
<feature type="compositionally biased region" description="Polar residues" evidence="1">
    <location>
        <begin position="22"/>
        <end position="33"/>
    </location>
</feature>
<evidence type="ECO:0000259" key="3">
    <source>
        <dbReference type="Pfam" id="PF25115"/>
    </source>
</evidence>
<feature type="domain" description="Agd3 deacetylase" evidence="3">
    <location>
        <begin position="408"/>
        <end position="641"/>
    </location>
</feature>
<feature type="region of interest" description="Disordered" evidence="1">
    <location>
        <begin position="22"/>
        <end position="48"/>
    </location>
</feature>
<keyword evidence="5" id="KW-0614">Plasmid</keyword>